<evidence type="ECO:0000313" key="6">
    <source>
        <dbReference type="EMBL" id="CUU56861.1"/>
    </source>
</evidence>
<dbReference type="EC" id="2.7.13.3" evidence="2"/>
<dbReference type="SMART" id="SM00387">
    <property type="entry name" value="HATPase_c"/>
    <property type="match status" value="1"/>
</dbReference>
<evidence type="ECO:0000259" key="5">
    <source>
        <dbReference type="PROSITE" id="PS50109"/>
    </source>
</evidence>
<dbReference type="InterPro" id="IPR003594">
    <property type="entry name" value="HATPase_dom"/>
</dbReference>
<dbReference type="SUPFAM" id="SSF55874">
    <property type="entry name" value="ATPase domain of HSP90 chaperone/DNA topoisomerase II/histidine kinase"/>
    <property type="match status" value="1"/>
</dbReference>
<accession>A0A0S4QN31</accession>
<dbReference type="GO" id="GO:0000160">
    <property type="term" value="P:phosphorelay signal transduction system"/>
    <property type="evidence" value="ECO:0007669"/>
    <property type="project" value="UniProtKB-KW"/>
</dbReference>
<comment type="catalytic activity">
    <reaction evidence="1">
        <text>ATP + protein L-histidine = ADP + protein N-phospho-L-histidine.</text>
        <dbReference type="EC" id="2.7.13.3"/>
    </reaction>
</comment>
<evidence type="ECO:0000256" key="4">
    <source>
        <dbReference type="ARBA" id="ARBA00023012"/>
    </source>
</evidence>
<dbReference type="GO" id="GO:0004673">
    <property type="term" value="F:protein histidine kinase activity"/>
    <property type="evidence" value="ECO:0007669"/>
    <property type="project" value="UniProtKB-EC"/>
</dbReference>
<evidence type="ECO:0000256" key="1">
    <source>
        <dbReference type="ARBA" id="ARBA00000085"/>
    </source>
</evidence>
<dbReference type="Pfam" id="PF02518">
    <property type="entry name" value="HATPase_c"/>
    <property type="match status" value="1"/>
</dbReference>
<protein>
    <recommendedName>
        <fullName evidence="2">histidine kinase</fullName>
        <ecNumber evidence="2">2.7.13.3</ecNumber>
    </recommendedName>
</protein>
<keyword evidence="3 6" id="KW-0418">Kinase</keyword>
<dbReference type="InterPro" id="IPR036890">
    <property type="entry name" value="HATPase_C_sf"/>
</dbReference>
<dbReference type="PRINTS" id="PR00344">
    <property type="entry name" value="BCTRLSENSOR"/>
</dbReference>
<dbReference type="InterPro" id="IPR004358">
    <property type="entry name" value="Sig_transdc_His_kin-like_C"/>
</dbReference>
<gene>
    <name evidence="6" type="ORF">Ga0074812_10981</name>
</gene>
<dbReference type="PANTHER" id="PTHR43065">
    <property type="entry name" value="SENSOR HISTIDINE KINASE"/>
    <property type="match status" value="1"/>
</dbReference>
<evidence type="ECO:0000256" key="3">
    <source>
        <dbReference type="ARBA" id="ARBA00022777"/>
    </source>
</evidence>
<reference evidence="7" key="1">
    <citation type="submission" date="2015-11" db="EMBL/GenBank/DDBJ databases">
        <authorList>
            <person name="Varghese N."/>
        </authorList>
    </citation>
    <scope>NUCLEOTIDE SEQUENCE [LARGE SCALE GENOMIC DNA]</scope>
    <source>
        <strain evidence="7">DSM 45899</strain>
    </source>
</reference>
<organism evidence="6 7">
    <name type="scientific">Parafrankia irregularis</name>
    <dbReference type="NCBI Taxonomy" id="795642"/>
    <lineage>
        <taxon>Bacteria</taxon>
        <taxon>Bacillati</taxon>
        <taxon>Actinomycetota</taxon>
        <taxon>Actinomycetes</taxon>
        <taxon>Frankiales</taxon>
        <taxon>Frankiaceae</taxon>
        <taxon>Parafrankia</taxon>
    </lineage>
</organism>
<evidence type="ECO:0000313" key="7">
    <source>
        <dbReference type="Proteomes" id="UP000198802"/>
    </source>
</evidence>
<name>A0A0S4QN31_9ACTN</name>
<dbReference type="PROSITE" id="PS50109">
    <property type="entry name" value="HIS_KIN"/>
    <property type="match status" value="1"/>
</dbReference>
<dbReference type="AlphaFoldDB" id="A0A0S4QN31"/>
<evidence type="ECO:0000256" key="2">
    <source>
        <dbReference type="ARBA" id="ARBA00012438"/>
    </source>
</evidence>
<dbReference type="PANTHER" id="PTHR43065:SF48">
    <property type="entry name" value="HISTIDINE KINASE"/>
    <property type="match status" value="1"/>
</dbReference>
<keyword evidence="3 6" id="KW-0808">Transferase</keyword>
<keyword evidence="4" id="KW-0902">Two-component regulatory system</keyword>
<dbReference type="InterPro" id="IPR005467">
    <property type="entry name" value="His_kinase_dom"/>
</dbReference>
<dbReference type="EMBL" id="FAOZ01000009">
    <property type="protein sequence ID" value="CUU56861.1"/>
    <property type="molecule type" value="Genomic_DNA"/>
</dbReference>
<sequence>MRINSRRRPQATEIGESTRRISELVSAVRSYSHLDQASMQNVDVSQGLESTLVMLRHKMPARVRVERRYGADVPTIDAHAGELNQVWTNLIDNAVDAMNGAGTLRLTTSHDDTGAGSGAVIVEIGDDGPGMPPEVAARAFEAFFTTKDVGKGTGLGLDIARRIVVERHCGTITIESKPGDTVIRVRLPLRQPSAG</sequence>
<feature type="domain" description="Histidine kinase" evidence="5">
    <location>
        <begin position="1"/>
        <end position="191"/>
    </location>
</feature>
<keyword evidence="7" id="KW-1185">Reference proteome</keyword>
<dbReference type="Gene3D" id="3.30.565.10">
    <property type="entry name" value="Histidine kinase-like ATPase, C-terminal domain"/>
    <property type="match status" value="1"/>
</dbReference>
<dbReference type="Proteomes" id="UP000198802">
    <property type="component" value="Unassembled WGS sequence"/>
</dbReference>
<proteinExistence type="predicted"/>